<proteinExistence type="predicted"/>
<dbReference type="EMBL" id="JAWDJW010007090">
    <property type="protein sequence ID" value="KAK3062873.1"/>
    <property type="molecule type" value="Genomic_DNA"/>
</dbReference>
<protein>
    <submittedName>
        <fullName evidence="1">Uncharacterized protein</fullName>
    </submittedName>
</protein>
<evidence type="ECO:0000313" key="1">
    <source>
        <dbReference type="EMBL" id="KAK3062873.1"/>
    </source>
</evidence>
<sequence length="145" mass="15907">MARAGWDAVIDGALGDGYLDKAALFSADGRSRWAYTTSFGNIDKVNMQEVIKALSPTGRDKALANGIHIGDERFVVTDIGTDDPKNTYIKMRKGKEGAFVIKTDQTMILTHHPENNVLQPSLPATSQEAFNSSFKFAEYIKSTGY</sequence>
<gene>
    <name evidence="1" type="ORF">LTS18_003197</name>
</gene>
<evidence type="ECO:0000313" key="2">
    <source>
        <dbReference type="Proteomes" id="UP001186974"/>
    </source>
</evidence>
<name>A0ACC3D6Y6_9PEZI</name>
<reference evidence="1" key="1">
    <citation type="submission" date="2024-09" db="EMBL/GenBank/DDBJ databases">
        <title>Black Yeasts Isolated from many extreme environments.</title>
        <authorList>
            <person name="Coleine C."/>
            <person name="Stajich J.E."/>
            <person name="Selbmann L."/>
        </authorList>
    </citation>
    <scope>NUCLEOTIDE SEQUENCE</scope>
    <source>
        <strain evidence="1">CCFEE 5737</strain>
    </source>
</reference>
<dbReference type="Proteomes" id="UP001186974">
    <property type="component" value="Unassembled WGS sequence"/>
</dbReference>
<organism evidence="1 2">
    <name type="scientific">Coniosporium uncinatum</name>
    <dbReference type="NCBI Taxonomy" id="93489"/>
    <lineage>
        <taxon>Eukaryota</taxon>
        <taxon>Fungi</taxon>
        <taxon>Dikarya</taxon>
        <taxon>Ascomycota</taxon>
        <taxon>Pezizomycotina</taxon>
        <taxon>Dothideomycetes</taxon>
        <taxon>Dothideomycetes incertae sedis</taxon>
        <taxon>Coniosporium</taxon>
    </lineage>
</organism>
<keyword evidence="2" id="KW-1185">Reference proteome</keyword>
<comment type="caution">
    <text evidence="1">The sequence shown here is derived from an EMBL/GenBank/DDBJ whole genome shotgun (WGS) entry which is preliminary data.</text>
</comment>
<accession>A0ACC3D6Y6</accession>